<reference evidence="1 2" key="1">
    <citation type="submission" date="2016-10" db="EMBL/GenBank/DDBJ databases">
        <title>Draft genome sequence of Coniochaeta ligniaria NRRL30616, a lignocellulolytic fungus for bioabatement of inhibitors in plant biomass hydrolysates.</title>
        <authorList>
            <consortium name="DOE Joint Genome Institute"/>
            <person name="Jimenez D.J."/>
            <person name="Hector R.E."/>
            <person name="Riley R."/>
            <person name="Sun H."/>
            <person name="Grigoriev I.V."/>
            <person name="Van Elsas J.D."/>
            <person name="Nichols N.N."/>
        </authorList>
    </citation>
    <scope>NUCLEOTIDE SEQUENCE [LARGE SCALE GENOMIC DNA]</scope>
    <source>
        <strain evidence="1 2">NRRL 30616</strain>
    </source>
</reference>
<protein>
    <submittedName>
        <fullName evidence="1">Uncharacterized protein</fullName>
    </submittedName>
</protein>
<keyword evidence="2" id="KW-1185">Reference proteome</keyword>
<dbReference type="EMBL" id="KV875113">
    <property type="protein sequence ID" value="OIW22516.1"/>
    <property type="molecule type" value="Genomic_DNA"/>
</dbReference>
<dbReference type="AlphaFoldDB" id="A0A1J7J039"/>
<dbReference type="Proteomes" id="UP000182658">
    <property type="component" value="Unassembled WGS sequence"/>
</dbReference>
<evidence type="ECO:0000313" key="2">
    <source>
        <dbReference type="Proteomes" id="UP000182658"/>
    </source>
</evidence>
<name>A0A1J7J039_9PEZI</name>
<evidence type="ECO:0000313" key="1">
    <source>
        <dbReference type="EMBL" id="OIW22516.1"/>
    </source>
</evidence>
<sequence length="595" mass="65373">MFVFITASSSSSAFPILHLSCTGQHCQNAIVIATMRAIKVLHLLATASYAAAVFETQKPISLGHSSGLSAARLALYPGSRIHPEDLKSLNKEVRPCYDEDQPNEITLELDTCLSGDYYLNSNFKITELPSCADGSLPVVSYYRRRDCVGEPAISRQGSDLMDTCLWQKKDQANPSYFWSLILGCSTTGMPTVIGHQVATPPAIIHQIEGGMKGAIAYYTGKACQDDEDFTPMPWARPTDNCGWPISSWKFTHIRITQPPICPNGTRARLARFENTGESDWAYQKGMCNGGRITFTDGLIDINDDDIEKCISVENLALTRGGVADAKGHMWYCDGLEIGSSRDKAKDRETPNAIVSHNVCPDRGWHRTGEPKILERPPTFFDVPTEACIDLPRSQDIRLVKAAVCADGSTPMMAKWRGLGCQGMPDSVAGVFAGPGLYCKSFDNSDGGSSYSFWCDDGDDRHLHQPAGDNRAVYSKDVCKPPEGMWSPEQHAGLAPTVERIEPDKCMDYFWRNNEWVIHGNAVCPNGKPAKMALWTGTSGCRGKPTSVEEINKDDLGRCIEACGAGEQWTYKCSRAFLCNGLPTRSGGGRKNIWYD</sequence>
<organism evidence="1 2">
    <name type="scientific">Coniochaeta ligniaria NRRL 30616</name>
    <dbReference type="NCBI Taxonomy" id="1408157"/>
    <lineage>
        <taxon>Eukaryota</taxon>
        <taxon>Fungi</taxon>
        <taxon>Dikarya</taxon>
        <taxon>Ascomycota</taxon>
        <taxon>Pezizomycotina</taxon>
        <taxon>Sordariomycetes</taxon>
        <taxon>Sordariomycetidae</taxon>
        <taxon>Coniochaetales</taxon>
        <taxon>Coniochaetaceae</taxon>
        <taxon>Coniochaeta</taxon>
    </lineage>
</organism>
<dbReference type="InParanoid" id="A0A1J7J039"/>
<dbReference type="OrthoDB" id="4767222at2759"/>
<proteinExistence type="predicted"/>
<accession>A0A1J7J039</accession>
<gene>
    <name evidence="1" type="ORF">CONLIGDRAFT_220482</name>
</gene>